<sequence length="301" mass="31766">MLSHSNKPAVPSRPHEPAVPGRTDVSSVLAVTQIAGTFAEVCGSTPPGDRNALIRRVYRRVHCRLDGDDDWSDRDRVAEQLKRATAALAGHRVAHRGFGSGGAAPDGRAVLVDAAGIRILAPRGVRVEEGSVVRVPAVGLAQEGRWLIWSGTLAPAEPGLARIYVNVKAEHTFDGWLALVRTVADAGLVAHVKCTTSTRSNARADCVIAYARPADLPRLLSLVRAALPDELRDPRVAGFAWNVERGIGAYVPDAAHSAATSSGYGWATRLVDAHRTGGIAAEFEALGRALSHTARAMGGAP</sequence>
<accession>A0A8J3YU94</accession>
<protein>
    <submittedName>
        <fullName evidence="2">Uncharacterized protein</fullName>
    </submittedName>
</protein>
<evidence type="ECO:0000313" key="3">
    <source>
        <dbReference type="Proteomes" id="UP000619260"/>
    </source>
</evidence>
<reference evidence="2" key="1">
    <citation type="submission" date="2021-01" db="EMBL/GenBank/DDBJ databases">
        <title>Whole genome shotgun sequence of Virgisporangium aliadipatigenens NBRC 105644.</title>
        <authorList>
            <person name="Komaki H."/>
            <person name="Tamura T."/>
        </authorList>
    </citation>
    <scope>NUCLEOTIDE SEQUENCE</scope>
    <source>
        <strain evidence="2">NBRC 105644</strain>
    </source>
</reference>
<comment type="caution">
    <text evidence="2">The sequence shown here is derived from an EMBL/GenBank/DDBJ whole genome shotgun (WGS) entry which is preliminary data.</text>
</comment>
<feature type="region of interest" description="Disordered" evidence="1">
    <location>
        <begin position="1"/>
        <end position="23"/>
    </location>
</feature>
<dbReference type="InterPro" id="IPR040871">
    <property type="entry name" value="HopA1"/>
</dbReference>
<organism evidence="2 3">
    <name type="scientific">Virgisporangium aliadipatigenens</name>
    <dbReference type="NCBI Taxonomy" id="741659"/>
    <lineage>
        <taxon>Bacteria</taxon>
        <taxon>Bacillati</taxon>
        <taxon>Actinomycetota</taxon>
        <taxon>Actinomycetes</taxon>
        <taxon>Micromonosporales</taxon>
        <taxon>Micromonosporaceae</taxon>
        <taxon>Virgisporangium</taxon>
    </lineage>
</organism>
<dbReference type="EMBL" id="BOPF01000054">
    <property type="protein sequence ID" value="GIJ51779.1"/>
    <property type="molecule type" value="Genomic_DNA"/>
</dbReference>
<evidence type="ECO:0000313" key="2">
    <source>
        <dbReference type="EMBL" id="GIJ51779.1"/>
    </source>
</evidence>
<dbReference type="Proteomes" id="UP000619260">
    <property type="component" value="Unassembled WGS sequence"/>
</dbReference>
<name>A0A8J3YU94_9ACTN</name>
<dbReference type="AlphaFoldDB" id="A0A8J3YU94"/>
<gene>
    <name evidence="2" type="ORF">Val02_86650</name>
</gene>
<dbReference type="RefSeq" id="WP_203905175.1">
    <property type="nucleotide sequence ID" value="NZ_BOPF01000054.1"/>
</dbReference>
<evidence type="ECO:0000256" key="1">
    <source>
        <dbReference type="SAM" id="MobiDB-lite"/>
    </source>
</evidence>
<keyword evidence="3" id="KW-1185">Reference proteome</keyword>
<dbReference type="Pfam" id="PF17914">
    <property type="entry name" value="HopA1"/>
    <property type="match status" value="1"/>
</dbReference>
<proteinExistence type="predicted"/>